<keyword evidence="2" id="KW-1185">Reference proteome</keyword>
<comment type="caution">
    <text evidence="1">The sequence shown here is derived from an EMBL/GenBank/DDBJ whole genome shotgun (WGS) entry which is preliminary data.</text>
</comment>
<proteinExistence type="predicted"/>
<sequence length="43" mass="5172">MSFEVAERSWVLLEGDRNSRKLCFWKQTTRLASWVFRLARPAE</sequence>
<evidence type="ECO:0000313" key="2">
    <source>
        <dbReference type="Proteomes" id="UP000265520"/>
    </source>
</evidence>
<accession>A0A392P855</accession>
<reference evidence="1 2" key="1">
    <citation type="journal article" date="2018" name="Front. Plant Sci.">
        <title>Red Clover (Trifolium pratense) and Zigzag Clover (T. medium) - A Picture of Genomic Similarities and Differences.</title>
        <authorList>
            <person name="Dluhosova J."/>
            <person name="Istvanek J."/>
            <person name="Nedelnik J."/>
            <person name="Repkova J."/>
        </authorList>
    </citation>
    <scope>NUCLEOTIDE SEQUENCE [LARGE SCALE GENOMIC DNA]</scope>
    <source>
        <strain evidence="2">cv. 10/8</strain>
        <tissue evidence="1">Leaf</tissue>
    </source>
</reference>
<protein>
    <submittedName>
        <fullName evidence="1">Uncharacterized protein</fullName>
    </submittedName>
</protein>
<organism evidence="1 2">
    <name type="scientific">Trifolium medium</name>
    <dbReference type="NCBI Taxonomy" id="97028"/>
    <lineage>
        <taxon>Eukaryota</taxon>
        <taxon>Viridiplantae</taxon>
        <taxon>Streptophyta</taxon>
        <taxon>Embryophyta</taxon>
        <taxon>Tracheophyta</taxon>
        <taxon>Spermatophyta</taxon>
        <taxon>Magnoliopsida</taxon>
        <taxon>eudicotyledons</taxon>
        <taxon>Gunneridae</taxon>
        <taxon>Pentapetalae</taxon>
        <taxon>rosids</taxon>
        <taxon>fabids</taxon>
        <taxon>Fabales</taxon>
        <taxon>Fabaceae</taxon>
        <taxon>Papilionoideae</taxon>
        <taxon>50 kb inversion clade</taxon>
        <taxon>NPAAA clade</taxon>
        <taxon>Hologalegina</taxon>
        <taxon>IRL clade</taxon>
        <taxon>Trifolieae</taxon>
        <taxon>Trifolium</taxon>
    </lineage>
</organism>
<feature type="non-terminal residue" evidence="1">
    <location>
        <position position="43"/>
    </location>
</feature>
<dbReference type="EMBL" id="LXQA010068415">
    <property type="protein sequence ID" value="MCI08273.1"/>
    <property type="molecule type" value="Genomic_DNA"/>
</dbReference>
<dbReference type="Proteomes" id="UP000265520">
    <property type="component" value="Unassembled WGS sequence"/>
</dbReference>
<dbReference type="AlphaFoldDB" id="A0A392P855"/>
<evidence type="ECO:0000313" key="1">
    <source>
        <dbReference type="EMBL" id="MCI08273.1"/>
    </source>
</evidence>
<name>A0A392P855_9FABA</name>